<comment type="caution">
    <text evidence="1">The sequence shown here is derived from an EMBL/GenBank/DDBJ whole genome shotgun (WGS) entry which is preliminary data.</text>
</comment>
<gene>
    <name evidence="1" type="ORF">GPM918_LOCUS43718</name>
    <name evidence="2" type="ORF">SRO942_LOCUS45296</name>
</gene>
<evidence type="ECO:0000313" key="3">
    <source>
        <dbReference type="Proteomes" id="UP000663829"/>
    </source>
</evidence>
<reference evidence="1" key="1">
    <citation type="submission" date="2021-02" db="EMBL/GenBank/DDBJ databases">
        <authorList>
            <person name="Nowell W R."/>
        </authorList>
    </citation>
    <scope>NUCLEOTIDE SEQUENCE</scope>
</reference>
<dbReference type="Proteomes" id="UP000663829">
    <property type="component" value="Unassembled WGS sequence"/>
</dbReference>
<dbReference type="EMBL" id="CAJOBC010107780">
    <property type="protein sequence ID" value="CAF4510693.1"/>
    <property type="molecule type" value="Genomic_DNA"/>
</dbReference>
<sequence>MSRGPGTLLSQCYIYEMVARKIVYRMIYRVSIVYCTLRSTPMEKQFHVLLQKPNEIGERLLKYSQLFLQSVLHIDMGSTDNVQLLNEI</sequence>
<accession>A0A816CFJ4</accession>
<proteinExistence type="predicted"/>
<dbReference type="Proteomes" id="UP000681722">
    <property type="component" value="Unassembled WGS sequence"/>
</dbReference>
<evidence type="ECO:0000313" key="2">
    <source>
        <dbReference type="EMBL" id="CAF4510693.1"/>
    </source>
</evidence>
<evidence type="ECO:0000313" key="1">
    <source>
        <dbReference type="EMBL" id="CAF1620710.1"/>
    </source>
</evidence>
<protein>
    <submittedName>
        <fullName evidence="1">Uncharacterized protein</fullName>
    </submittedName>
</protein>
<feature type="non-terminal residue" evidence="1">
    <location>
        <position position="1"/>
    </location>
</feature>
<name>A0A816CFJ4_9BILA</name>
<keyword evidence="3" id="KW-1185">Reference proteome</keyword>
<dbReference type="EMBL" id="CAJNOQ010040618">
    <property type="protein sequence ID" value="CAF1620710.1"/>
    <property type="molecule type" value="Genomic_DNA"/>
</dbReference>
<dbReference type="AlphaFoldDB" id="A0A816CFJ4"/>
<organism evidence="1 3">
    <name type="scientific">Didymodactylos carnosus</name>
    <dbReference type="NCBI Taxonomy" id="1234261"/>
    <lineage>
        <taxon>Eukaryota</taxon>
        <taxon>Metazoa</taxon>
        <taxon>Spiralia</taxon>
        <taxon>Gnathifera</taxon>
        <taxon>Rotifera</taxon>
        <taxon>Eurotatoria</taxon>
        <taxon>Bdelloidea</taxon>
        <taxon>Philodinida</taxon>
        <taxon>Philodinidae</taxon>
        <taxon>Didymodactylos</taxon>
    </lineage>
</organism>